<dbReference type="EMBL" id="JAIQCV010000001">
    <property type="protein sequence ID" value="KAH1131758.1"/>
    <property type="molecule type" value="Genomic_DNA"/>
</dbReference>
<evidence type="ECO:0000313" key="1">
    <source>
        <dbReference type="EMBL" id="KAH1131758.1"/>
    </source>
</evidence>
<dbReference type="AlphaFoldDB" id="A0A9D3WP92"/>
<dbReference type="OrthoDB" id="1924677at2759"/>
<comment type="caution">
    <text evidence="1">The sequence shown here is derived from an EMBL/GenBank/DDBJ whole genome shotgun (WGS) entry which is preliminary data.</text>
</comment>
<dbReference type="Proteomes" id="UP000828251">
    <property type="component" value="Unassembled WGS sequence"/>
</dbReference>
<sequence>MNSSCSRRKLRTMASSFSLPQNTLSNILSRLRIRSVTQFKSLSNDWAYLTSTTTFVDDHLRCSSSDLSHPPLLQYPV</sequence>
<dbReference type="SUPFAM" id="SSF81383">
    <property type="entry name" value="F-box domain"/>
    <property type="match status" value="1"/>
</dbReference>
<reference evidence="1 2" key="1">
    <citation type="journal article" date="2021" name="Plant Biotechnol. J.">
        <title>Multi-omics assisted identification of the key and species-specific regulatory components of drought-tolerant mechanisms in Gossypium stocksii.</title>
        <authorList>
            <person name="Yu D."/>
            <person name="Ke L."/>
            <person name="Zhang D."/>
            <person name="Wu Y."/>
            <person name="Sun Y."/>
            <person name="Mei J."/>
            <person name="Sun J."/>
            <person name="Sun Y."/>
        </authorList>
    </citation>
    <scope>NUCLEOTIDE SEQUENCE [LARGE SCALE GENOMIC DNA]</scope>
    <source>
        <strain evidence="2">cv. E1</strain>
        <tissue evidence="1">Leaf</tissue>
    </source>
</reference>
<evidence type="ECO:0008006" key="3">
    <source>
        <dbReference type="Google" id="ProtNLM"/>
    </source>
</evidence>
<keyword evidence="2" id="KW-1185">Reference proteome</keyword>
<protein>
    <recommendedName>
        <fullName evidence="3">F-box domain-containing protein</fullName>
    </recommendedName>
</protein>
<name>A0A9D3WP92_9ROSI</name>
<dbReference type="InterPro" id="IPR036047">
    <property type="entry name" value="F-box-like_dom_sf"/>
</dbReference>
<proteinExistence type="predicted"/>
<accession>A0A9D3WP92</accession>
<gene>
    <name evidence="1" type="ORF">J1N35_003136</name>
</gene>
<evidence type="ECO:0000313" key="2">
    <source>
        <dbReference type="Proteomes" id="UP000828251"/>
    </source>
</evidence>
<organism evidence="1 2">
    <name type="scientific">Gossypium stocksii</name>
    <dbReference type="NCBI Taxonomy" id="47602"/>
    <lineage>
        <taxon>Eukaryota</taxon>
        <taxon>Viridiplantae</taxon>
        <taxon>Streptophyta</taxon>
        <taxon>Embryophyta</taxon>
        <taxon>Tracheophyta</taxon>
        <taxon>Spermatophyta</taxon>
        <taxon>Magnoliopsida</taxon>
        <taxon>eudicotyledons</taxon>
        <taxon>Gunneridae</taxon>
        <taxon>Pentapetalae</taxon>
        <taxon>rosids</taxon>
        <taxon>malvids</taxon>
        <taxon>Malvales</taxon>
        <taxon>Malvaceae</taxon>
        <taxon>Malvoideae</taxon>
        <taxon>Gossypium</taxon>
    </lineage>
</organism>